<accession>A0A484G558</accession>
<evidence type="ECO:0000313" key="2">
    <source>
        <dbReference type="EMBL" id="TDZ24934.1"/>
    </source>
</evidence>
<dbReference type="STRING" id="1213857.A0A484G558"/>
<dbReference type="EMBL" id="AMCV02000003">
    <property type="protein sequence ID" value="TDZ24934.1"/>
    <property type="molecule type" value="Genomic_DNA"/>
</dbReference>
<reference evidence="3" key="2">
    <citation type="journal article" date="2019" name="Mol. Plant Microbe Interact.">
        <title>Genome sequence resources for four phytopathogenic fungi from the Colletotrichum orbiculare species complex.</title>
        <authorList>
            <person name="Gan P."/>
            <person name="Tsushima A."/>
            <person name="Narusaka M."/>
            <person name="Narusaka Y."/>
            <person name="Takano Y."/>
            <person name="Kubo Y."/>
            <person name="Shirasu K."/>
        </authorList>
    </citation>
    <scope>GENOME REANNOTATION</scope>
    <source>
        <strain evidence="3">104-T / ATCC 96160 / CBS 514.97 / LARS 414 / MAFF 240422</strain>
    </source>
</reference>
<gene>
    <name evidence="2" type="ORF">Cob_v002061</name>
</gene>
<dbReference type="AlphaFoldDB" id="A0A484G558"/>
<feature type="region of interest" description="Disordered" evidence="1">
    <location>
        <begin position="1000"/>
        <end position="1022"/>
    </location>
</feature>
<organism evidence="2 3">
    <name type="scientific">Colletotrichum orbiculare (strain 104-T / ATCC 96160 / CBS 514.97 / LARS 414 / MAFF 240422)</name>
    <name type="common">Cucumber anthracnose fungus</name>
    <name type="synonym">Colletotrichum lagenarium</name>
    <dbReference type="NCBI Taxonomy" id="1213857"/>
    <lineage>
        <taxon>Eukaryota</taxon>
        <taxon>Fungi</taxon>
        <taxon>Dikarya</taxon>
        <taxon>Ascomycota</taxon>
        <taxon>Pezizomycotina</taxon>
        <taxon>Sordariomycetes</taxon>
        <taxon>Hypocreomycetidae</taxon>
        <taxon>Glomerellales</taxon>
        <taxon>Glomerellaceae</taxon>
        <taxon>Colletotrichum</taxon>
        <taxon>Colletotrichum orbiculare species complex</taxon>
    </lineage>
</organism>
<protein>
    <recommendedName>
        <fullName evidence="4">Prefoldin subunit</fullName>
    </recommendedName>
</protein>
<comment type="caution">
    <text evidence="2">The sequence shown here is derived from an EMBL/GenBank/DDBJ whole genome shotgun (WGS) entry which is preliminary data.</text>
</comment>
<evidence type="ECO:0000256" key="1">
    <source>
        <dbReference type="SAM" id="MobiDB-lite"/>
    </source>
</evidence>
<evidence type="ECO:0000313" key="3">
    <source>
        <dbReference type="Proteomes" id="UP000014480"/>
    </source>
</evidence>
<dbReference type="OrthoDB" id="5376140at2759"/>
<feature type="compositionally biased region" description="Polar residues" evidence="1">
    <location>
        <begin position="106"/>
        <end position="116"/>
    </location>
</feature>
<name>A0A484G558_COLOR</name>
<feature type="region of interest" description="Disordered" evidence="1">
    <location>
        <begin position="97"/>
        <end position="118"/>
    </location>
</feature>
<feature type="compositionally biased region" description="Polar residues" evidence="1">
    <location>
        <begin position="1001"/>
        <end position="1022"/>
    </location>
</feature>
<proteinExistence type="predicted"/>
<evidence type="ECO:0008006" key="4">
    <source>
        <dbReference type="Google" id="ProtNLM"/>
    </source>
</evidence>
<dbReference type="Proteomes" id="UP000014480">
    <property type="component" value="Unassembled WGS sequence"/>
</dbReference>
<sequence length="1065" mass="119996">MATRRSEFFAPVERATLRFCVDDVGGEEVALSGLSIFACRGVRLLPRNQPLSSHSEASAQWSQPQRQRITKAFEQTFLPARITKAFDKAFEQTYLPAQPADHKNYRTTTGRPTPASSLDDALSVYRSQGQHREGIHRLRLELGSQKPGTQVTRSLTLQAITTQQVLRQTRRLDPTLKALLCSDEEWEESLDRLETSGYTADDVLHWVWILVADCPDERVKRFLCEPKHKPPFILFYVLGKKPLFSQQKSLFGLLQYFRKWYTAQHPAGGGLVVPGLSTGLSPQLFGQLLDKLSPQVSRLWPEAQVEVADIAVNYIGELQLRTHKPNIFQLQCQAFNSALQAVSTPAVRAPYANMVYNWAAMTALLSLSSSLQQPLIIERDSYRAIRRVLLGLPKTESERETATALARSWPPYRLLRDGMEEKTSPTEFLSRAVKAGLMMQDAGYSKQDIDFVMDIMGGLAPDGSPTIQTRINLPRRVEANPERPGQLPRKWAALIRATRNAEEAYAAFRNPPDPEEPRTFDIYRELILKITAGMSLSGHNNLPGDGREVFPFDDRNLTEFEKLRLRAPSVSSLIADMYNEGVHIGHSELSWLTARAPTIEDALTYIECSSLSCMEKKAARITLDEYEDRSNDELIRVGDEILYAFVGLLCRLQPNRTAGTLRYSYKTMHRIHHAIHLAQLYCDVHARHKTSLNRGRPIWEVVLNTLSRPNIMLANDGAENDCIQALVLATRAMGAAEADTGVQMACLDPFMRAVQRAAFVRLPTLLQGVKLWDKSGKSEGLELVSLYSRQAMPTPVPAGPVYGRQSSEWPSASEEDESWQEIPTPVFGQQAADSPQRVLDIIRDASDKMKRAWRTLAGVGPQVKPVNINNYMRTLAVVGEYEEMVLLTWWLVKEWLPTRTEGSFSSGEGKHLTRTLLAFRAFAEPMLCDETVAALREKFSALDSASAKHGLHWPHDAEVREYVESDPWENHWNLEKLGTLMREGHSKGRVIDGTNPLEVIDSQTSPAQQPAPSTDPTAYPSNSAFYGYLENIDIEPDEPFRDDPYWGHCRIRPQQERSFTSEVDD</sequence>
<reference evidence="3" key="1">
    <citation type="journal article" date="2013" name="New Phytol.">
        <title>Comparative genomic and transcriptomic analyses reveal the hemibiotrophic stage shift of Colletotrichum fungi.</title>
        <authorList>
            <person name="Gan P."/>
            <person name="Ikeda K."/>
            <person name="Irieda H."/>
            <person name="Narusaka M."/>
            <person name="O'Connell R.J."/>
            <person name="Narusaka Y."/>
            <person name="Takano Y."/>
            <person name="Kubo Y."/>
            <person name="Shirasu K."/>
        </authorList>
    </citation>
    <scope>NUCLEOTIDE SEQUENCE [LARGE SCALE GENOMIC DNA]</scope>
    <source>
        <strain evidence="3">104-T / ATCC 96160 / CBS 514.97 / LARS 414 / MAFF 240422</strain>
    </source>
</reference>
<keyword evidence="3" id="KW-1185">Reference proteome</keyword>